<dbReference type="SMART" id="SM00882">
    <property type="entry name" value="CoA_trans"/>
    <property type="match status" value="2"/>
</dbReference>
<dbReference type="FunFam" id="3.40.1080.10:FF:000001">
    <property type="entry name" value="Succinyl-coa:3-ketoacid-coenzyme a transferase subunit b"/>
    <property type="match status" value="1"/>
</dbReference>
<organism evidence="5 6">
    <name type="scientific">Lodderomyces elongisporus (strain ATCC 11503 / CBS 2605 / JCM 1781 / NBRC 1676 / NRRL YB-4239)</name>
    <name type="common">Yeast</name>
    <name type="synonym">Saccharomyces elongisporus</name>
    <dbReference type="NCBI Taxonomy" id="379508"/>
    <lineage>
        <taxon>Eukaryota</taxon>
        <taxon>Fungi</taxon>
        <taxon>Dikarya</taxon>
        <taxon>Ascomycota</taxon>
        <taxon>Saccharomycotina</taxon>
        <taxon>Pichiomycetes</taxon>
        <taxon>Debaryomycetaceae</taxon>
        <taxon>Candida/Lodderomyces clade</taxon>
        <taxon>Lodderomyces</taxon>
    </lineage>
</organism>
<dbReference type="OrthoDB" id="1933379at2759"/>
<dbReference type="Pfam" id="PF01144">
    <property type="entry name" value="CoA_trans"/>
    <property type="match status" value="2"/>
</dbReference>
<dbReference type="EC" id="2.8.3.5" evidence="3"/>
<comment type="pathway">
    <text evidence="3">Ketone metabolism; succinyl-CoA degradation; acetoacetyl-CoA from succinyl-CoA: step 1/1.</text>
</comment>
<dbReference type="PANTHER" id="PTHR13707:SF23">
    <property type="entry name" value="SUCCINYL-COA:3-KETOACID-COENZYME A TRANSFERASE"/>
    <property type="match status" value="1"/>
</dbReference>
<dbReference type="KEGG" id="lel:PVL30_003301"/>
<dbReference type="VEuPathDB" id="FungiDB:LELG_02460"/>
<evidence type="ECO:0000313" key="6">
    <source>
        <dbReference type="Proteomes" id="UP000001996"/>
    </source>
</evidence>
<dbReference type="NCBIfam" id="TIGR02429">
    <property type="entry name" value="pcaI_scoA_fam"/>
    <property type="match status" value="1"/>
</dbReference>
<dbReference type="PIRSF" id="PIRSF000858">
    <property type="entry name" value="SCOT-t"/>
    <property type="match status" value="1"/>
</dbReference>
<dbReference type="GO" id="GO:0046952">
    <property type="term" value="P:ketone body catabolic process"/>
    <property type="evidence" value="ECO:0007669"/>
    <property type="project" value="InterPro"/>
</dbReference>
<dbReference type="GeneID" id="5233365"/>
<evidence type="ECO:0000256" key="3">
    <source>
        <dbReference type="PIRNR" id="PIRNR000858"/>
    </source>
</evidence>
<dbReference type="STRING" id="379508.A5DYM3"/>
<evidence type="ECO:0000256" key="2">
    <source>
        <dbReference type="ARBA" id="ARBA00022679"/>
    </source>
</evidence>
<evidence type="ECO:0000256" key="4">
    <source>
        <dbReference type="PIRSR" id="PIRSR000858-1"/>
    </source>
</evidence>
<dbReference type="InterPro" id="IPR037171">
    <property type="entry name" value="NagB/RpiA_transferase-like"/>
</dbReference>
<dbReference type="InterPro" id="IPR014388">
    <property type="entry name" value="3-oxoacid_CoA-transferase"/>
</dbReference>
<feature type="active site" description="5-glutamyl coenzyme A thioester intermediate" evidence="4">
    <location>
        <position position="362"/>
    </location>
</feature>
<dbReference type="EMBL" id="CH981526">
    <property type="protein sequence ID" value="EDK44281.1"/>
    <property type="molecule type" value="Genomic_DNA"/>
</dbReference>
<keyword evidence="6" id="KW-1185">Reference proteome</keyword>
<evidence type="ECO:0000256" key="1">
    <source>
        <dbReference type="ARBA" id="ARBA00007154"/>
    </source>
</evidence>
<dbReference type="Proteomes" id="UP000001996">
    <property type="component" value="Unassembled WGS sequence"/>
</dbReference>
<dbReference type="HOGENOM" id="CLU_019942_1_1_1"/>
<gene>
    <name evidence="5" type="ORF">LELG_02460</name>
</gene>
<accession>A5DYM3</accession>
<dbReference type="PROSITE" id="PS01274">
    <property type="entry name" value="COA_TRANSF_2"/>
    <property type="match status" value="1"/>
</dbReference>
<dbReference type="SUPFAM" id="SSF100950">
    <property type="entry name" value="NagB/RpiA/CoA transferase-like"/>
    <property type="match status" value="2"/>
</dbReference>
<keyword evidence="2 3" id="KW-0808">Transferase</keyword>
<dbReference type="UniPathway" id="UPA00929">
    <property type="reaction ID" value="UER00894"/>
</dbReference>
<evidence type="ECO:0000313" key="5">
    <source>
        <dbReference type="EMBL" id="EDK44281.1"/>
    </source>
</evidence>
<dbReference type="NCBIfam" id="TIGR02428">
    <property type="entry name" value="pcaJ_scoB_fam"/>
    <property type="match status" value="1"/>
</dbReference>
<dbReference type="InterPro" id="IPR012792">
    <property type="entry name" value="3-oxoacid_CoA-transf_A"/>
</dbReference>
<comment type="similarity">
    <text evidence="1 3">Belongs to the 3-oxoacid CoA-transferase family.</text>
</comment>
<dbReference type="eggNOG" id="KOG3822">
    <property type="taxonomic scope" value="Eukaryota"/>
</dbReference>
<dbReference type="InParanoid" id="A5DYM3"/>
<dbReference type="Gene3D" id="3.40.1080.10">
    <property type="entry name" value="Glutaconate Coenzyme A-transferase"/>
    <property type="match status" value="2"/>
</dbReference>
<dbReference type="InterPro" id="IPR012791">
    <property type="entry name" value="3-oxoacid_CoA-transf_B"/>
</dbReference>
<proteinExistence type="inferred from homology"/>
<name>A5DYM3_LODEL</name>
<keyword evidence="3" id="KW-0496">Mitochondrion</keyword>
<dbReference type="PANTHER" id="PTHR13707">
    <property type="entry name" value="KETOACID-COENZYME A TRANSFERASE"/>
    <property type="match status" value="1"/>
</dbReference>
<sequence>MMRSVLKLSRFSDIAYISRRYASSSIASTPKSKVVKTTDEALDGVGSNITLLSGGFGLSGVPDTLINAMVNKPGINNITAVSNNAGLEGRGLSQLLVTGQITKMISSYIGSNRTFEKLYLTGQIDLELTPQGNLAERVRAGSAGIPAYYSPVGVGTWLEEGKLPVRYDSNGEKVLKSSEPRETREFDGKKFLLEKAIFGDVAVVKAYKADTLGNCWFRGSANNFNSIMGKNAKLTIVEAENIVEPGEIPPEDVHLPAIYVDRIIQSTTPKDIEICKFSENVEINDGKEEGSAAATAAAAATVTAETASIENPQSASELKRAKIVRRAAQEFKDGSFANLGIGMPTLAPNYLPQGIHVVLQSENGVLGLGPYPKRGEEDADLINAGKETITLNPGASLFGSEESFAMIRSGKIDLTILGGLQVAANGDLANWGLPGRVKGMGGAMDLVSNPDNTRVVVVMEHVDKKNRPKILETCQFPLTGQKCVSRIITDLAVFDIVDEKLVLIEIDPDTTLEEVKAKTGANFTVSPDLKKISI</sequence>
<dbReference type="OMA" id="LGNCWFR"/>
<dbReference type="InterPro" id="IPR004165">
    <property type="entry name" value="CoA_trans_fam_I"/>
</dbReference>
<dbReference type="AlphaFoldDB" id="A5DYM3"/>
<comment type="catalytic activity">
    <reaction evidence="3">
        <text>a 3-oxo acid + succinyl-CoA = a 3-oxoacyl-CoA + succinate</text>
        <dbReference type="Rhea" id="RHEA:24564"/>
        <dbReference type="ChEBI" id="CHEBI:30031"/>
        <dbReference type="ChEBI" id="CHEBI:35973"/>
        <dbReference type="ChEBI" id="CHEBI:57292"/>
        <dbReference type="ChEBI" id="CHEBI:90726"/>
        <dbReference type="EC" id="2.8.3.5"/>
    </reaction>
</comment>
<comment type="function">
    <text evidence="3">Key enzyme for ketone body catabolism. Transfers the CoA moiety from succinate to acetoacetate. Formation of the enzyme-CoA intermediate proceeds via an unstable anhydride species formed between the carboxylate groups of the enzyme and substrate.</text>
</comment>
<protein>
    <recommendedName>
        <fullName evidence="3">Succinyl-CoA:3-ketoacid-coenzyme A transferase</fullName>
        <ecNumber evidence="3">2.8.3.5</ecNumber>
    </recommendedName>
</protein>
<dbReference type="InterPro" id="IPR004164">
    <property type="entry name" value="CoA_transf_AS"/>
</dbReference>
<dbReference type="GO" id="GO:0008260">
    <property type="term" value="F:succinyl-CoA:3-oxo-acid CoA-transferase activity"/>
    <property type="evidence" value="ECO:0007669"/>
    <property type="project" value="UniProtKB-EC"/>
</dbReference>
<reference evidence="5 6" key="1">
    <citation type="journal article" date="2009" name="Nature">
        <title>Evolution of pathogenicity and sexual reproduction in eight Candida genomes.</title>
        <authorList>
            <person name="Butler G."/>
            <person name="Rasmussen M.D."/>
            <person name="Lin M.F."/>
            <person name="Santos M.A."/>
            <person name="Sakthikumar S."/>
            <person name="Munro C.A."/>
            <person name="Rheinbay E."/>
            <person name="Grabherr M."/>
            <person name="Forche A."/>
            <person name="Reedy J.L."/>
            <person name="Agrafioti I."/>
            <person name="Arnaud M.B."/>
            <person name="Bates S."/>
            <person name="Brown A.J."/>
            <person name="Brunke S."/>
            <person name="Costanzo M.C."/>
            <person name="Fitzpatrick D.A."/>
            <person name="de Groot P.W."/>
            <person name="Harris D."/>
            <person name="Hoyer L.L."/>
            <person name="Hube B."/>
            <person name="Klis F.M."/>
            <person name="Kodira C."/>
            <person name="Lennard N."/>
            <person name="Logue M.E."/>
            <person name="Martin R."/>
            <person name="Neiman A.M."/>
            <person name="Nikolaou E."/>
            <person name="Quail M.A."/>
            <person name="Quinn J."/>
            <person name="Santos M.C."/>
            <person name="Schmitzberger F.F."/>
            <person name="Sherlock G."/>
            <person name="Shah P."/>
            <person name="Silverstein K.A."/>
            <person name="Skrzypek M.S."/>
            <person name="Soll D."/>
            <person name="Staggs R."/>
            <person name="Stansfield I."/>
            <person name="Stumpf M.P."/>
            <person name="Sudbery P.E."/>
            <person name="Srikantha T."/>
            <person name="Zeng Q."/>
            <person name="Berman J."/>
            <person name="Berriman M."/>
            <person name="Heitman J."/>
            <person name="Gow N.A."/>
            <person name="Lorenz M.C."/>
            <person name="Birren B.W."/>
            <person name="Kellis M."/>
            <person name="Cuomo C.A."/>
        </authorList>
    </citation>
    <scope>NUCLEOTIDE SEQUENCE [LARGE SCALE GENOMIC DNA]</scope>
    <source>
        <strain evidence="6">ATCC 11503 / BCRC 21390 / CBS 2605 / JCM 1781 / NBRC 1676 / NRRL YB-4239</strain>
    </source>
</reference>